<feature type="transmembrane region" description="Helical" evidence="1">
    <location>
        <begin position="100"/>
        <end position="124"/>
    </location>
</feature>
<keyword evidence="1" id="KW-0472">Membrane</keyword>
<protein>
    <recommendedName>
        <fullName evidence="4">ABC transporter permease</fullName>
    </recommendedName>
</protein>
<dbReference type="RefSeq" id="WP_253869365.1">
    <property type="nucleotide sequence ID" value="NZ_BAABHM010000012.1"/>
</dbReference>
<feature type="transmembrane region" description="Helical" evidence="1">
    <location>
        <begin position="21"/>
        <end position="41"/>
    </location>
</feature>
<comment type="caution">
    <text evidence="2">The sequence shown here is derived from an EMBL/GenBank/DDBJ whole genome shotgun (WGS) entry which is preliminary data.</text>
</comment>
<dbReference type="EMBL" id="BAABHM010000012">
    <property type="protein sequence ID" value="GAA4706324.1"/>
    <property type="molecule type" value="Genomic_DNA"/>
</dbReference>
<accession>A0ABP8XEA3</accession>
<evidence type="ECO:0008006" key="4">
    <source>
        <dbReference type="Google" id="ProtNLM"/>
    </source>
</evidence>
<feature type="transmembrane region" description="Helical" evidence="1">
    <location>
        <begin position="179"/>
        <end position="203"/>
    </location>
</feature>
<reference evidence="3" key="1">
    <citation type="journal article" date="2019" name="Int. J. Syst. Evol. Microbiol.">
        <title>The Global Catalogue of Microorganisms (GCM) 10K type strain sequencing project: providing services to taxonomists for standard genome sequencing and annotation.</title>
        <authorList>
            <consortium name="The Broad Institute Genomics Platform"/>
            <consortium name="The Broad Institute Genome Sequencing Center for Infectious Disease"/>
            <person name="Wu L."/>
            <person name="Ma J."/>
        </authorList>
    </citation>
    <scope>NUCLEOTIDE SEQUENCE [LARGE SCALE GENOMIC DNA]</scope>
    <source>
        <strain evidence="3">JCM 17975</strain>
    </source>
</reference>
<keyword evidence="1" id="KW-1133">Transmembrane helix</keyword>
<gene>
    <name evidence="2" type="ORF">GCM10023198_30510</name>
</gene>
<dbReference type="Proteomes" id="UP001500843">
    <property type="component" value="Unassembled WGS sequence"/>
</dbReference>
<sequence>MSAVVSTVRLHLNQRVGTFAVPLYITATVAAFSVLLSLLFWRSGSLPGTAGWIQGSQSNPGIAYGLVGFLVYFGVASVAATFPFALTLGATRRSFVAGTLLWYAITAAYITVVLAVLTAIELATDHWFAGFYIFDVYVLGAGDLLRLVPIVFLGVLTALTVGGVFAASWVRFAARGPQLIAAGAVVVIVAALIIVLPAVGTLVAAFQPWWLAVAAGVVILASSVGSWLLLRPAIVR</sequence>
<name>A0ABP8XEA3_9MICO</name>
<evidence type="ECO:0000313" key="2">
    <source>
        <dbReference type="EMBL" id="GAA4706324.1"/>
    </source>
</evidence>
<organism evidence="2 3">
    <name type="scientific">Promicromonospora umidemergens</name>
    <dbReference type="NCBI Taxonomy" id="629679"/>
    <lineage>
        <taxon>Bacteria</taxon>
        <taxon>Bacillati</taxon>
        <taxon>Actinomycetota</taxon>
        <taxon>Actinomycetes</taxon>
        <taxon>Micrococcales</taxon>
        <taxon>Promicromonosporaceae</taxon>
        <taxon>Promicromonospora</taxon>
    </lineage>
</organism>
<feature type="transmembrane region" description="Helical" evidence="1">
    <location>
        <begin position="209"/>
        <end position="230"/>
    </location>
</feature>
<feature type="transmembrane region" description="Helical" evidence="1">
    <location>
        <begin position="61"/>
        <end position="88"/>
    </location>
</feature>
<keyword evidence="1" id="KW-0812">Transmembrane</keyword>
<feature type="transmembrane region" description="Helical" evidence="1">
    <location>
        <begin position="144"/>
        <end position="167"/>
    </location>
</feature>
<proteinExistence type="predicted"/>
<evidence type="ECO:0000313" key="3">
    <source>
        <dbReference type="Proteomes" id="UP001500843"/>
    </source>
</evidence>
<evidence type="ECO:0000256" key="1">
    <source>
        <dbReference type="SAM" id="Phobius"/>
    </source>
</evidence>
<keyword evidence="3" id="KW-1185">Reference proteome</keyword>